<organism evidence="1 8">
    <name type="scientific">Bacteroides caccae</name>
    <dbReference type="NCBI Taxonomy" id="47678"/>
    <lineage>
        <taxon>Bacteria</taxon>
        <taxon>Pseudomonadati</taxon>
        <taxon>Bacteroidota</taxon>
        <taxon>Bacteroidia</taxon>
        <taxon>Bacteroidales</taxon>
        <taxon>Bacteroidaceae</taxon>
        <taxon>Bacteroides</taxon>
    </lineage>
</organism>
<reference evidence="8 9" key="1">
    <citation type="submission" date="2015-09" db="EMBL/GenBank/DDBJ databases">
        <authorList>
            <consortium name="Pathogen Informatics"/>
        </authorList>
    </citation>
    <scope>NUCLEOTIDE SEQUENCE [LARGE SCALE GENOMIC DNA]</scope>
    <source>
        <strain evidence="1 8">2789STDY5834880</strain>
        <strain evidence="2 9">2789STDY5834946</strain>
    </source>
</reference>
<dbReference type="GeneID" id="75112577"/>
<dbReference type="EMBL" id="VVYD01000001">
    <property type="protein sequence ID" value="KAA5504176.1"/>
    <property type="molecule type" value="Genomic_DNA"/>
</dbReference>
<evidence type="ECO:0000313" key="8">
    <source>
        <dbReference type="Proteomes" id="UP000095657"/>
    </source>
</evidence>
<evidence type="ECO:0000313" key="6">
    <source>
        <dbReference type="EMBL" id="RGR73365.1"/>
    </source>
</evidence>
<reference evidence="6 10" key="2">
    <citation type="submission" date="2018-08" db="EMBL/GenBank/DDBJ databases">
        <title>A genome reference for cultivated species of the human gut microbiota.</title>
        <authorList>
            <person name="Zou Y."/>
            <person name="Xue W."/>
            <person name="Luo G."/>
        </authorList>
    </citation>
    <scope>NUCLEOTIDE SEQUENCE [LARGE SCALE GENOMIC DNA]</scope>
    <source>
        <strain evidence="6 10">AF24-29LB</strain>
    </source>
</reference>
<dbReference type="RefSeq" id="WP_005678933.1">
    <property type="nucleotide sequence ID" value="NZ_CABMOQ010000018.1"/>
</dbReference>
<evidence type="ECO:0000313" key="5">
    <source>
        <dbReference type="EMBL" id="KAA5504176.1"/>
    </source>
</evidence>
<dbReference type="EMBL" id="CP103166">
    <property type="protein sequence ID" value="UVQ97825.1"/>
    <property type="molecule type" value="Genomic_DNA"/>
</dbReference>
<gene>
    <name evidence="6" type="ORF">DWY26_04375</name>
    <name evidence="1" type="ORF">ERS852494_00579</name>
    <name evidence="2" type="ORF">ERS852558_02963</name>
    <name evidence="5" type="ORF">F2Y31_02805</name>
    <name evidence="3" type="ORF">F2Y36_17370</name>
    <name evidence="4" type="ORF">F2Y39_02410</name>
    <name evidence="7" type="ORF">NXW23_05575</name>
</gene>
<dbReference type="Proteomes" id="UP000475905">
    <property type="component" value="Unassembled WGS sequence"/>
</dbReference>
<dbReference type="EMBL" id="QRUO01000003">
    <property type="protein sequence ID" value="RGR73365.1"/>
    <property type="molecule type" value="Genomic_DNA"/>
</dbReference>
<dbReference type="EMBL" id="VVYP01000025">
    <property type="protein sequence ID" value="KAA5460454.1"/>
    <property type="molecule type" value="Genomic_DNA"/>
</dbReference>
<dbReference type="EMBL" id="CZAI01000001">
    <property type="protein sequence ID" value="CUO70965.1"/>
    <property type="molecule type" value="Genomic_DNA"/>
</dbReference>
<sequence length="104" mass="12141">MNHEIEAHFAQYCYLLKSEDDAPGWSFAAEHADNRGIAIQMLSTYINNKRRLLPDMSPEYVNGLIENNIVNVFRKTDAYKDYPYDNSRGVEFDFENLREIAKNC</sequence>
<accession>A0A174HDI5</accession>
<evidence type="ECO:0000313" key="7">
    <source>
        <dbReference type="EMBL" id="UVQ97825.1"/>
    </source>
</evidence>
<evidence type="ECO:0000313" key="13">
    <source>
        <dbReference type="Proteomes" id="UP000475905"/>
    </source>
</evidence>
<protein>
    <submittedName>
        <fullName evidence="1">Uncharacterized protein</fullName>
    </submittedName>
</protein>
<evidence type="ECO:0000313" key="3">
    <source>
        <dbReference type="EMBL" id="KAA5460454.1"/>
    </source>
</evidence>
<evidence type="ECO:0000313" key="12">
    <source>
        <dbReference type="Proteomes" id="UP000427825"/>
    </source>
</evidence>
<dbReference type="Proteomes" id="UP000095725">
    <property type="component" value="Unassembled WGS sequence"/>
</dbReference>
<dbReference type="Proteomes" id="UP000368418">
    <property type="component" value="Unassembled WGS sequence"/>
</dbReference>
<evidence type="ECO:0000313" key="10">
    <source>
        <dbReference type="Proteomes" id="UP000284205"/>
    </source>
</evidence>
<evidence type="ECO:0000313" key="1">
    <source>
        <dbReference type="EMBL" id="CUO70965.1"/>
    </source>
</evidence>
<evidence type="ECO:0000313" key="4">
    <source>
        <dbReference type="EMBL" id="KAA5481507.1"/>
    </source>
</evidence>
<dbReference type="Proteomes" id="UP000284205">
    <property type="component" value="Unassembled WGS sequence"/>
</dbReference>
<reference evidence="11 12" key="3">
    <citation type="journal article" date="2019" name="Nat. Med.">
        <title>A library of human gut bacterial isolates paired with longitudinal multiomics data enables mechanistic microbiome research.</title>
        <authorList>
            <person name="Poyet M."/>
            <person name="Groussin M."/>
            <person name="Gibbons S.M."/>
            <person name="Avila-Pacheco J."/>
            <person name="Jiang X."/>
            <person name="Kearney S.M."/>
            <person name="Perrotta A.R."/>
            <person name="Berdy B."/>
            <person name="Zhao S."/>
            <person name="Lieberman T.D."/>
            <person name="Swanson P.K."/>
            <person name="Smith M."/>
            <person name="Roesemann S."/>
            <person name="Alexander J.E."/>
            <person name="Rich S.A."/>
            <person name="Livny J."/>
            <person name="Vlamakis H."/>
            <person name="Clish C."/>
            <person name="Bullock K."/>
            <person name="Deik A."/>
            <person name="Scott J."/>
            <person name="Pierce K.A."/>
            <person name="Xavier R.J."/>
            <person name="Alm E.J."/>
        </authorList>
    </citation>
    <scope>NUCLEOTIDE SEQUENCE [LARGE SCALE GENOMIC DNA]</scope>
    <source>
        <strain evidence="5 11">BIOML-A19</strain>
        <strain evidence="4 12">BIOML-A25</strain>
        <strain evidence="3 13">BIOML-A31</strain>
    </source>
</reference>
<proteinExistence type="predicted"/>
<evidence type="ECO:0000313" key="9">
    <source>
        <dbReference type="Proteomes" id="UP000095725"/>
    </source>
</evidence>
<dbReference type="KEGG" id="bcac:CGC64_05200"/>
<name>A0A174HDI5_9BACE</name>
<evidence type="ECO:0000313" key="11">
    <source>
        <dbReference type="Proteomes" id="UP000368418"/>
    </source>
</evidence>
<evidence type="ECO:0000313" key="2">
    <source>
        <dbReference type="EMBL" id="CUQ38467.1"/>
    </source>
</evidence>
<reference evidence="7" key="4">
    <citation type="submission" date="2022-08" db="EMBL/GenBank/DDBJ databases">
        <title>Genome Sequencing of Bacteroides fragilis Group Isolates with Nanopore Technology.</title>
        <authorList>
            <person name="Tisza M.J."/>
            <person name="Smith D."/>
            <person name="Dekker J.P."/>
        </authorList>
    </citation>
    <scope>NUCLEOTIDE SEQUENCE</scope>
    <source>
        <strain evidence="7">BFG-474</strain>
    </source>
</reference>
<dbReference type="Proteomes" id="UP000095657">
    <property type="component" value="Unassembled WGS sequence"/>
</dbReference>
<dbReference type="EMBL" id="VVYJ01000001">
    <property type="protein sequence ID" value="KAA5481507.1"/>
    <property type="molecule type" value="Genomic_DNA"/>
</dbReference>
<dbReference type="Proteomes" id="UP000427825">
    <property type="component" value="Unassembled WGS sequence"/>
</dbReference>
<dbReference type="EMBL" id="CZBL01000012">
    <property type="protein sequence ID" value="CUQ38467.1"/>
    <property type="molecule type" value="Genomic_DNA"/>
</dbReference>
<dbReference type="Proteomes" id="UP001060260">
    <property type="component" value="Chromosome"/>
</dbReference>
<dbReference type="AlphaFoldDB" id="A0A174HDI5"/>